<proteinExistence type="predicted"/>
<name>A0A6A4IL07_9AGAR</name>
<dbReference type="OrthoDB" id="5337378at2759"/>
<evidence type="ECO:0000313" key="2">
    <source>
        <dbReference type="EMBL" id="KAE9411301.1"/>
    </source>
</evidence>
<feature type="region of interest" description="Disordered" evidence="1">
    <location>
        <begin position="122"/>
        <end position="197"/>
    </location>
</feature>
<feature type="compositionally biased region" description="Basic and acidic residues" evidence="1">
    <location>
        <begin position="187"/>
        <end position="197"/>
    </location>
</feature>
<evidence type="ECO:0000256" key="1">
    <source>
        <dbReference type="SAM" id="MobiDB-lite"/>
    </source>
</evidence>
<evidence type="ECO:0000313" key="3">
    <source>
        <dbReference type="Proteomes" id="UP000799118"/>
    </source>
</evidence>
<feature type="region of interest" description="Disordered" evidence="1">
    <location>
        <begin position="13"/>
        <end position="70"/>
    </location>
</feature>
<reference evidence="2" key="1">
    <citation type="journal article" date="2019" name="Environ. Microbiol.">
        <title>Fungal ecological strategies reflected in gene transcription - a case study of two litter decomposers.</title>
        <authorList>
            <person name="Barbi F."/>
            <person name="Kohler A."/>
            <person name="Barry K."/>
            <person name="Baskaran P."/>
            <person name="Daum C."/>
            <person name="Fauchery L."/>
            <person name="Ihrmark K."/>
            <person name="Kuo A."/>
            <person name="LaButti K."/>
            <person name="Lipzen A."/>
            <person name="Morin E."/>
            <person name="Grigoriev I.V."/>
            <person name="Henrissat B."/>
            <person name="Lindahl B."/>
            <person name="Martin F."/>
        </authorList>
    </citation>
    <scope>NUCLEOTIDE SEQUENCE</scope>
    <source>
        <strain evidence="2">JB14</strain>
    </source>
</reference>
<dbReference type="Proteomes" id="UP000799118">
    <property type="component" value="Unassembled WGS sequence"/>
</dbReference>
<sequence>MLASTAISPFYSKARDTSVSPSCRNQRESTRSASLYETASRRSPLRQRPLFPAQAAAEPPLQSPYRTPVPSAWSNFASNSSFGLEDEDSNVLDSPSSLFPTRPLFTPVKHRVIDGLCATPTAESSSVARHEPTGTGLKRKSVPTRQSTPLRQHALTPLNIASTGPKPGFDRLAPLPAPNFPARTPKTKKDTDLHLHP</sequence>
<keyword evidence="3" id="KW-1185">Reference proteome</keyword>
<accession>A0A6A4IL07</accession>
<protein>
    <submittedName>
        <fullName evidence="2">Uncharacterized protein</fullName>
    </submittedName>
</protein>
<dbReference type="EMBL" id="ML769383">
    <property type="protein sequence ID" value="KAE9411301.1"/>
    <property type="molecule type" value="Genomic_DNA"/>
</dbReference>
<gene>
    <name evidence="2" type="ORF">BT96DRAFT_6900</name>
</gene>
<dbReference type="AlphaFoldDB" id="A0A6A4IL07"/>
<organism evidence="2 3">
    <name type="scientific">Gymnopus androsaceus JB14</name>
    <dbReference type="NCBI Taxonomy" id="1447944"/>
    <lineage>
        <taxon>Eukaryota</taxon>
        <taxon>Fungi</taxon>
        <taxon>Dikarya</taxon>
        <taxon>Basidiomycota</taxon>
        <taxon>Agaricomycotina</taxon>
        <taxon>Agaricomycetes</taxon>
        <taxon>Agaricomycetidae</taxon>
        <taxon>Agaricales</taxon>
        <taxon>Marasmiineae</taxon>
        <taxon>Omphalotaceae</taxon>
        <taxon>Gymnopus</taxon>
    </lineage>
</organism>